<sequence>MFYRCLASSEEEHKNPKLPTLQCLSFDLQWLPPVLGISIQSAYPENPDPLFSRRLHVLHCQLAAFWFQGSSGYLQTNLAHPPPCSPSKKTHLVPSPSQEQVRQDYLDRFIYLTHSRSFHRLPPGGSSSLHLGVFLVPVFEHFIINLNLFCFLSVFLHVGQSS</sequence>
<dbReference type="EMBL" id="JAHRIP010039632">
    <property type="protein sequence ID" value="MEQ2296202.1"/>
    <property type="molecule type" value="Genomic_DNA"/>
</dbReference>
<evidence type="ECO:0000313" key="1">
    <source>
        <dbReference type="EMBL" id="MEQ2296202.1"/>
    </source>
</evidence>
<comment type="caution">
    <text evidence="1">The sequence shown here is derived from an EMBL/GenBank/DDBJ whole genome shotgun (WGS) entry which is preliminary data.</text>
</comment>
<protein>
    <submittedName>
        <fullName evidence="1">Uncharacterized protein</fullName>
    </submittedName>
</protein>
<keyword evidence="2" id="KW-1185">Reference proteome</keyword>
<gene>
    <name evidence="1" type="ORF">AMECASPLE_022515</name>
</gene>
<dbReference type="Proteomes" id="UP001469553">
    <property type="component" value="Unassembled WGS sequence"/>
</dbReference>
<evidence type="ECO:0000313" key="2">
    <source>
        <dbReference type="Proteomes" id="UP001469553"/>
    </source>
</evidence>
<proteinExistence type="predicted"/>
<name>A0ABV0YQQ3_9TELE</name>
<reference evidence="1 2" key="1">
    <citation type="submission" date="2021-06" db="EMBL/GenBank/DDBJ databases">
        <authorList>
            <person name="Palmer J.M."/>
        </authorList>
    </citation>
    <scope>NUCLEOTIDE SEQUENCE [LARGE SCALE GENOMIC DNA]</scope>
    <source>
        <strain evidence="1 2">AS_MEX2019</strain>
        <tissue evidence="1">Muscle</tissue>
    </source>
</reference>
<organism evidence="1 2">
    <name type="scientific">Ameca splendens</name>
    <dbReference type="NCBI Taxonomy" id="208324"/>
    <lineage>
        <taxon>Eukaryota</taxon>
        <taxon>Metazoa</taxon>
        <taxon>Chordata</taxon>
        <taxon>Craniata</taxon>
        <taxon>Vertebrata</taxon>
        <taxon>Euteleostomi</taxon>
        <taxon>Actinopterygii</taxon>
        <taxon>Neopterygii</taxon>
        <taxon>Teleostei</taxon>
        <taxon>Neoteleostei</taxon>
        <taxon>Acanthomorphata</taxon>
        <taxon>Ovalentaria</taxon>
        <taxon>Atherinomorphae</taxon>
        <taxon>Cyprinodontiformes</taxon>
        <taxon>Goodeidae</taxon>
        <taxon>Ameca</taxon>
    </lineage>
</organism>
<accession>A0ABV0YQQ3</accession>